<gene>
    <name evidence="1" type="ORF">HaLaN_23177</name>
</gene>
<organism evidence="1 2">
    <name type="scientific">Haematococcus lacustris</name>
    <name type="common">Green alga</name>
    <name type="synonym">Haematococcus pluvialis</name>
    <dbReference type="NCBI Taxonomy" id="44745"/>
    <lineage>
        <taxon>Eukaryota</taxon>
        <taxon>Viridiplantae</taxon>
        <taxon>Chlorophyta</taxon>
        <taxon>core chlorophytes</taxon>
        <taxon>Chlorophyceae</taxon>
        <taxon>CS clade</taxon>
        <taxon>Chlamydomonadales</taxon>
        <taxon>Haematococcaceae</taxon>
        <taxon>Haematococcus</taxon>
    </lineage>
</organism>
<comment type="caution">
    <text evidence="1">The sequence shown here is derived from an EMBL/GenBank/DDBJ whole genome shotgun (WGS) entry which is preliminary data.</text>
</comment>
<accession>A0A6A0A179</accession>
<keyword evidence="2" id="KW-1185">Reference proteome</keyword>
<dbReference type="AlphaFoldDB" id="A0A6A0A179"/>
<name>A0A6A0A179_HAELA</name>
<dbReference type="SUPFAM" id="SSF53474">
    <property type="entry name" value="alpha/beta-Hydrolases"/>
    <property type="match status" value="1"/>
</dbReference>
<proteinExistence type="predicted"/>
<protein>
    <submittedName>
        <fullName evidence="1">Triacylglycerol lipase</fullName>
    </submittedName>
</protein>
<feature type="non-terminal residue" evidence="1">
    <location>
        <position position="1"/>
    </location>
</feature>
<evidence type="ECO:0000313" key="1">
    <source>
        <dbReference type="EMBL" id="GFH25244.1"/>
    </source>
</evidence>
<reference evidence="1 2" key="1">
    <citation type="submission" date="2020-02" db="EMBL/GenBank/DDBJ databases">
        <title>Draft genome sequence of Haematococcus lacustris strain NIES-144.</title>
        <authorList>
            <person name="Morimoto D."/>
            <person name="Nakagawa S."/>
            <person name="Yoshida T."/>
            <person name="Sawayama S."/>
        </authorList>
    </citation>
    <scope>NUCLEOTIDE SEQUENCE [LARGE SCALE GENOMIC DNA]</scope>
    <source>
        <strain evidence="1 2">NIES-144</strain>
    </source>
</reference>
<dbReference type="PANTHER" id="PTHR11005">
    <property type="entry name" value="LYSOSOMAL ACID LIPASE-RELATED"/>
    <property type="match status" value="1"/>
</dbReference>
<dbReference type="Gene3D" id="3.40.50.1820">
    <property type="entry name" value="alpha/beta hydrolase"/>
    <property type="match status" value="1"/>
</dbReference>
<dbReference type="Proteomes" id="UP000485058">
    <property type="component" value="Unassembled WGS sequence"/>
</dbReference>
<dbReference type="EMBL" id="BLLF01002761">
    <property type="protein sequence ID" value="GFH25244.1"/>
    <property type="molecule type" value="Genomic_DNA"/>
</dbReference>
<dbReference type="InterPro" id="IPR029058">
    <property type="entry name" value="AB_hydrolase_fold"/>
</dbReference>
<sequence>EAYNQSSPPEYRLGDIPPTMRLALFTGGQDRLADPLDVEFLIEALPPGVVVARQHDPDLEHLDYIWAQDARPRVYLPLLRLLRAHLPGATPAA</sequence>
<evidence type="ECO:0000313" key="2">
    <source>
        <dbReference type="Proteomes" id="UP000485058"/>
    </source>
</evidence>